<protein>
    <submittedName>
        <fullName evidence="7">Glycoside hydrolase family 28</fullName>
    </submittedName>
</protein>
<dbReference type="InterPro" id="IPR024535">
    <property type="entry name" value="RHGA/B-epi-like_pectate_lyase"/>
</dbReference>
<keyword evidence="5" id="KW-0732">Signal</keyword>
<name>F4C6L8_SPHS2</name>
<evidence type="ECO:0000256" key="1">
    <source>
        <dbReference type="ARBA" id="ARBA00008834"/>
    </source>
</evidence>
<dbReference type="STRING" id="743722.Sph21_0472"/>
<dbReference type="GO" id="GO:0005975">
    <property type="term" value="P:carbohydrate metabolic process"/>
    <property type="evidence" value="ECO:0007669"/>
    <property type="project" value="InterPro"/>
</dbReference>
<dbReference type="InterPro" id="IPR012334">
    <property type="entry name" value="Pectin_lyas_fold"/>
</dbReference>
<feature type="domain" description="Rhamnogalacturonase A/B/Epimerase-like pectate lyase" evidence="6">
    <location>
        <begin position="70"/>
        <end position="122"/>
    </location>
</feature>
<dbReference type="Pfam" id="PF12708">
    <property type="entry name" value="Pect-lyase_RHGA_epim"/>
    <property type="match status" value="1"/>
</dbReference>
<proteinExistence type="inferred from homology"/>
<reference evidence="7" key="1">
    <citation type="submission" date="2011-03" db="EMBL/GenBank/DDBJ databases">
        <title>Complete sequence of Sphingobacterium sp. 21.</title>
        <authorList>
            <consortium name="US DOE Joint Genome Institute"/>
            <person name="Lucas S."/>
            <person name="Copeland A."/>
            <person name="Lapidus A."/>
            <person name="Cheng J.-F."/>
            <person name="Goodwin L."/>
            <person name="Pitluck S."/>
            <person name="Davenport K."/>
            <person name="Detter J.C."/>
            <person name="Han C."/>
            <person name="Tapia R."/>
            <person name="Land M."/>
            <person name="Hauser L."/>
            <person name="Kyrpides N."/>
            <person name="Ivanova N."/>
            <person name="Ovchinnikova G."/>
            <person name="Pagani I."/>
            <person name="Siebers A.K."/>
            <person name="Allgaier M."/>
            <person name="Thelen M.P."/>
            <person name="Hugenholtz P."/>
            <person name="Woyke T."/>
        </authorList>
    </citation>
    <scope>NUCLEOTIDE SEQUENCE</scope>
    <source>
        <strain evidence="7">21</strain>
    </source>
</reference>
<accession>F4C6L8</accession>
<evidence type="ECO:0000256" key="2">
    <source>
        <dbReference type="ARBA" id="ARBA00022801"/>
    </source>
</evidence>
<dbReference type="KEGG" id="shg:Sph21_0472"/>
<dbReference type="PATRIC" id="fig|743722.3.peg.513"/>
<dbReference type="InterPro" id="IPR000743">
    <property type="entry name" value="Glyco_hydro_28"/>
</dbReference>
<evidence type="ECO:0000256" key="5">
    <source>
        <dbReference type="SAM" id="SignalP"/>
    </source>
</evidence>
<dbReference type="InterPro" id="IPR051801">
    <property type="entry name" value="GH28_Enzymes"/>
</dbReference>
<evidence type="ECO:0000313" key="7">
    <source>
        <dbReference type="EMBL" id="ADZ77054.1"/>
    </source>
</evidence>
<evidence type="ECO:0000259" key="6">
    <source>
        <dbReference type="Pfam" id="PF12708"/>
    </source>
</evidence>
<dbReference type="PROSITE" id="PS00502">
    <property type="entry name" value="POLYGALACTURONASE"/>
    <property type="match status" value="1"/>
</dbReference>
<dbReference type="EMBL" id="CP002584">
    <property type="protein sequence ID" value="ADZ77054.1"/>
    <property type="molecule type" value="Genomic_DNA"/>
</dbReference>
<comment type="similarity">
    <text evidence="1 4">Belongs to the glycosyl hydrolase 28 family.</text>
</comment>
<dbReference type="Gene3D" id="2.160.20.10">
    <property type="entry name" value="Single-stranded right-handed beta-helix, Pectin lyase-like"/>
    <property type="match status" value="1"/>
</dbReference>
<organism evidence="7">
    <name type="scientific">Sphingobacterium sp. (strain 21)</name>
    <dbReference type="NCBI Taxonomy" id="743722"/>
    <lineage>
        <taxon>Bacteria</taxon>
        <taxon>Pseudomonadati</taxon>
        <taxon>Bacteroidota</taxon>
        <taxon>Sphingobacteriia</taxon>
        <taxon>Sphingobacteriales</taxon>
        <taxon>Sphingobacteriaceae</taxon>
        <taxon>Sphingobacterium</taxon>
    </lineage>
</organism>
<feature type="chain" id="PRO_5003307485" evidence="5">
    <location>
        <begin position="37"/>
        <end position="485"/>
    </location>
</feature>
<dbReference type="HOGENOM" id="CLU_016031_8_3_10"/>
<dbReference type="PANTHER" id="PTHR31339:SF9">
    <property type="entry name" value="PLASMIN AND FIBRONECTIN-BINDING PROTEIN A"/>
    <property type="match status" value="1"/>
</dbReference>
<dbReference type="eggNOG" id="COG5434">
    <property type="taxonomic scope" value="Bacteria"/>
</dbReference>
<feature type="signal peptide" evidence="5">
    <location>
        <begin position="1"/>
        <end position="36"/>
    </location>
</feature>
<gene>
    <name evidence="7" type="ordered locus">Sph21_0472</name>
</gene>
<dbReference type="InterPro" id="IPR006626">
    <property type="entry name" value="PbH1"/>
</dbReference>
<evidence type="ECO:0000256" key="4">
    <source>
        <dbReference type="RuleBase" id="RU361169"/>
    </source>
</evidence>
<evidence type="ECO:0000256" key="3">
    <source>
        <dbReference type="ARBA" id="ARBA00023295"/>
    </source>
</evidence>
<dbReference type="Pfam" id="PF00295">
    <property type="entry name" value="Glyco_hydro_28"/>
    <property type="match status" value="1"/>
</dbReference>
<dbReference type="GO" id="GO:0004650">
    <property type="term" value="F:polygalacturonase activity"/>
    <property type="evidence" value="ECO:0007669"/>
    <property type="project" value="InterPro"/>
</dbReference>
<keyword evidence="3 4" id="KW-0326">Glycosidase</keyword>
<sequence length="485" mass="54988">MYNKLNKRYSFLSKRSFQFRFLSFIFMSAWSINSYAQEKAWTSAKQPEQEMEMLKRQIKAPVFPERDFLITDFGAVGDGLTKNTEAFKKAIEACHNNGGGRVVVPYGKFLTGGIYLKSNVNLHLADSATIVFSRDSSDYPIVFTRWEGMECMNYASFIYAYGEENIAVTGNGILDGNANNDYWWWWCGAKKYGWREELGKQTPARNALHEMMHEEVDPKKRIFGDGHYLRPNFIQPYQCKNVWIADVKLINSPMWNLNPVLCENVLIEKVKVISHGPNNDGCDPEACKNVWIRDCYFDTGDDCIAIKSGRDEDGRNIGRPAENHIIENCVMKDGHGGVVIGSEIAGGAKNIYAINCEMDSPNLDRVLRIKTSSSRGGIIENVFMKNVQVGTFKEAAVKCNMFYEKPGNHIPTIRNIWVENLNVEKGGQYALMVAAYQQSPVTNLRMINCNLKGIKEPFKVDHVKNLVFEDVKINGRVMEAPKGIN</sequence>
<dbReference type="AlphaFoldDB" id="F4C6L8"/>
<dbReference type="InterPro" id="IPR011050">
    <property type="entry name" value="Pectin_lyase_fold/virulence"/>
</dbReference>
<keyword evidence="2 4" id="KW-0378">Hydrolase</keyword>
<dbReference type="PANTHER" id="PTHR31339">
    <property type="entry name" value="PECTIN LYASE-RELATED"/>
    <property type="match status" value="1"/>
</dbReference>
<dbReference type="SUPFAM" id="SSF51126">
    <property type="entry name" value="Pectin lyase-like"/>
    <property type="match status" value="1"/>
</dbReference>
<dbReference type="SMART" id="SM00710">
    <property type="entry name" value="PbH1"/>
    <property type="match status" value="3"/>
</dbReference>